<protein>
    <submittedName>
        <fullName evidence="2">Uncharacterized protein</fullName>
    </submittedName>
</protein>
<reference evidence="2 3" key="1">
    <citation type="submission" date="2024-01" db="EMBL/GenBank/DDBJ databases">
        <title>Genome assemblies of Stephania.</title>
        <authorList>
            <person name="Yang L."/>
        </authorList>
    </citation>
    <scope>NUCLEOTIDE SEQUENCE [LARGE SCALE GENOMIC DNA]</scope>
    <source>
        <strain evidence="2">YNDBR</strain>
        <tissue evidence="2">Leaf</tissue>
    </source>
</reference>
<dbReference type="EMBL" id="JBBNAF010000001">
    <property type="protein sequence ID" value="KAK9169501.1"/>
    <property type="molecule type" value="Genomic_DNA"/>
</dbReference>
<evidence type="ECO:0000313" key="2">
    <source>
        <dbReference type="EMBL" id="KAK9169501.1"/>
    </source>
</evidence>
<sequence length="62" mass="7150">MDEDDEDNNEFTSRDRHPSISKGKGKEDAFHWARHCIFWVIECKSFDEQGQGQGGIGQLPLR</sequence>
<accession>A0AAP0LEJ0</accession>
<organism evidence="2 3">
    <name type="scientific">Stephania yunnanensis</name>
    <dbReference type="NCBI Taxonomy" id="152371"/>
    <lineage>
        <taxon>Eukaryota</taxon>
        <taxon>Viridiplantae</taxon>
        <taxon>Streptophyta</taxon>
        <taxon>Embryophyta</taxon>
        <taxon>Tracheophyta</taxon>
        <taxon>Spermatophyta</taxon>
        <taxon>Magnoliopsida</taxon>
        <taxon>Ranunculales</taxon>
        <taxon>Menispermaceae</taxon>
        <taxon>Menispermoideae</taxon>
        <taxon>Cissampelideae</taxon>
        <taxon>Stephania</taxon>
    </lineage>
</organism>
<evidence type="ECO:0000256" key="1">
    <source>
        <dbReference type="SAM" id="MobiDB-lite"/>
    </source>
</evidence>
<name>A0AAP0LEJ0_9MAGN</name>
<dbReference type="Proteomes" id="UP001420932">
    <property type="component" value="Unassembled WGS sequence"/>
</dbReference>
<feature type="region of interest" description="Disordered" evidence="1">
    <location>
        <begin position="1"/>
        <end position="27"/>
    </location>
</feature>
<proteinExistence type="predicted"/>
<evidence type="ECO:0000313" key="3">
    <source>
        <dbReference type="Proteomes" id="UP001420932"/>
    </source>
</evidence>
<comment type="caution">
    <text evidence="2">The sequence shown here is derived from an EMBL/GenBank/DDBJ whole genome shotgun (WGS) entry which is preliminary data.</text>
</comment>
<dbReference type="AlphaFoldDB" id="A0AAP0LEJ0"/>
<keyword evidence="3" id="KW-1185">Reference proteome</keyword>
<feature type="compositionally biased region" description="Basic and acidic residues" evidence="1">
    <location>
        <begin position="12"/>
        <end position="27"/>
    </location>
</feature>
<gene>
    <name evidence="2" type="ORF">Syun_001641</name>
</gene>